<evidence type="ECO:0000256" key="10">
    <source>
        <dbReference type="ARBA" id="ARBA00022990"/>
    </source>
</evidence>
<dbReference type="GO" id="GO:0005737">
    <property type="term" value="C:cytoplasm"/>
    <property type="evidence" value="ECO:0007669"/>
    <property type="project" value="TreeGrafter"/>
</dbReference>
<dbReference type="EMBL" id="BEZZ01000310">
    <property type="protein sequence ID" value="GCC30569.1"/>
    <property type="molecule type" value="Genomic_DNA"/>
</dbReference>
<evidence type="ECO:0000313" key="14">
    <source>
        <dbReference type="Proteomes" id="UP000287033"/>
    </source>
</evidence>
<keyword evidence="14" id="KW-1185">Reference proteome</keyword>
<comment type="function">
    <text evidence="1">Specific inhibition of calpain (calcium-dependent cysteine protease). Plays a key role in postmortem tenderization of meat and have been proposed to be involved in muscle protein degradation in living tissue.</text>
</comment>
<comment type="caution">
    <text evidence="13">The sequence shown here is derived from an EMBL/GenBank/DDBJ whole genome shotgun (WGS) entry which is preliminary data.</text>
</comment>
<evidence type="ECO:0000256" key="8">
    <source>
        <dbReference type="ARBA" id="ARBA00022737"/>
    </source>
</evidence>
<feature type="non-terminal residue" evidence="13">
    <location>
        <position position="1"/>
    </location>
</feature>
<organism evidence="13 14">
    <name type="scientific">Chiloscyllium punctatum</name>
    <name type="common">Brownbanded bambooshark</name>
    <name type="synonym">Hemiscyllium punctatum</name>
    <dbReference type="NCBI Taxonomy" id="137246"/>
    <lineage>
        <taxon>Eukaryota</taxon>
        <taxon>Metazoa</taxon>
        <taxon>Chordata</taxon>
        <taxon>Craniata</taxon>
        <taxon>Vertebrata</taxon>
        <taxon>Chondrichthyes</taxon>
        <taxon>Elasmobranchii</taxon>
        <taxon>Galeomorphii</taxon>
        <taxon>Galeoidea</taxon>
        <taxon>Orectolobiformes</taxon>
        <taxon>Hemiscylliidae</taxon>
        <taxon>Chiloscyllium</taxon>
    </lineage>
</organism>
<feature type="compositionally biased region" description="Polar residues" evidence="12">
    <location>
        <begin position="777"/>
        <end position="787"/>
    </location>
</feature>
<dbReference type="PANTHER" id="PTHR10077">
    <property type="entry name" value="CALPASTATIN"/>
    <property type="match status" value="1"/>
</dbReference>
<dbReference type="GO" id="GO:0010859">
    <property type="term" value="F:calcium-dependent cysteine-type endopeptidase inhibitor activity"/>
    <property type="evidence" value="ECO:0007669"/>
    <property type="project" value="TreeGrafter"/>
</dbReference>
<keyword evidence="10" id="KW-0007">Acetylation</keyword>
<proteinExistence type="inferred from homology"/>
<feature type="compositionally biased region" description="Basic and acidic residues" evidence="12">
    <location>
        <begin position="578"/>
        <end position="588"/>
    </location>
</feature>
<feature type="compositionally biased region" description="Basic and acidic residues" evidence="12">
    <location>
        <begin position="134"/>
        <end position="143"/>
    </location>
</feature>
<dbReference type="OrthoDB" id="8926414at2759"/>
<comment type="similarity">
    <text evidence="2">Belongs to the protease inhibitor I27 (calpastatin) family.</text>
</comment>
<dbReference type="InterPro" id="IPR001259">
    <property type="entry name" value="Prot_inh_calpain"/>
</dbReference>
<protein>
    <recommendedName>
        <fullName evidence="3">Calpastatin</fullName>
    </recommendedName>
    <alternativeName>
        <fullName evidence="11">Calpain inhibitor</fullName>
    </alternativeName>
</protein>
<feature type="compositionally biased region" description="Basic and acidic residues" evidence="12">
    <location>
        <begin position="528"/>
        <end position="544"/>
    </location>
</feature>
<evidence type="ECO:0000256" key="1">
    <source>
        <dbReference type="ARBA" id="ARBA00002637"/>
    </source>
</evidence>
<evidence type="ECO:0000256" key="6">
    <source>
        <dbReference type="ARBA" id="ARBA00022690"/>
    </source>
</evidence>
<dbReference type="OMA" id="NSAPKYT"/>
<evidence type="ECO:0000256" key="5">
    <source>
        <dbReference type="ARBA" id="ARBA00022553"/>
    </source>
</evidence>
<evidence type="ECO:0000256" key="9">
    <source>
        <dbReference type="ARBA" id="ARBA00022843"/>
    </source>
</evidence>
<feature type="compositionally biased region" description="Low complexity" evidence="12">
    <location>
        <begin position="712"/>
        <end position="721"/>
    </location>
</feature>
<dbReference type="AlphaFoldDB" id="A0A401SJG6"/>
<feature type="compositionally biased region" description="Basic and acidic residues" evidence="12">
    <location>
        <begin position="698"/>
        <end position="711"/>
    </location>
</feature>
<accession>A0A401SJG6</accession>
<feature type="compositionally biased region" description="Low complexity" evidence="12">
    <location>
        <begin position="150"/>
        <end position="161"/>
    </location>
</feature>
<keyword evidence="4" id="KW-1017">Isopeptide bond</keyword>
<feature type="compositionally biased region" description="Basic and acidic residues" evidence="12">
    <location>
        <begin position="386"/>
        <end position="400"/>
    </location>
</feature>
<feature type="compositionally biased region" description="Basic and acidic residues" evidence="12">
    <location>
        <begin position="553"/>
        <end position="566"/>
    </location>
</feature>
<feature type="compositionally biased region" description="Polar residues" evidence="12">
    <location>
        <begin position="167"/>
        <end position="192"/>
    </location>
</feature>
<feature type="compositionally biased region" description="Basic and acidic residues" evidence="12">
    <location>
        <begin position="241"/>
        <end position="257"/>
    </location>
</feature>
<feature type="region of interest" description="Disordered" evidence="12">
    <location>
        <begin position="753"/>
        <end position="1082"/>
    </location>
</feature>
<dbReference type="Proteomes" id="UP000287033">
    <property type="component" value="Unassembled WGS sequence"/>
</dbReference>
<evidence type="ECO:0000256" key="11">
    <source>
        <dbReference type="ARBA" id="ARBA00033013"/>
    </source>
</evidence>
<feature type="compositionally biased region" description="Basic and acidic residues" evidence="12">
    <location>
        <begin position="433"/>
        <end position="443"/>
    </location>
</feature>
<feature type="compositionally biased region" description="Basic and acidic residues" evidence="12">
    <location>
        <begin position="292"/>
        <end position="303"/>
    </location>
</feature>
<dbReference type="Pfam" id="PF00748">
    <property type="entry name" value="Calpain_inhib"/>
    <property type="match status" value="7"/>
</dbReference>
<dbReference type="InterPro" id="IPR026998">
    <property type="entry name" value="Calpastatin"/>
</dbReference>
<evidence type="ECO:0000256" key="2">
    <source>
        <dbReference type="ARBA" id="ARBA00009487"/>
    </source>
</evidence>
<keyword evidence="6" id="KW-0646">Protease inhibitor</keyword>
<gene>
    <name evidence="13" type="ORF">chiPu_0009020</name>
</gene>
<feature type="compositionally biased region" description="Low complexity" evidence="12">
    <location>
        <begin position="320"/>
        <end position="353"/>
    </location>
</feature>
<feature type="region of interest" description="Disordered" evidence="12">
    <location>
        <begin position="29"/>
        <end position="733"/>
    </location>
</feature>
<feature type="compositionally biased region" description="Basic and acidic residues" evidence="12">
    <location>
        <begin position="983"/>
        <end position="992"/>
    </location>
</feature>
<feature type="compositionally biased region" description="Low complexity" evidence="12">
    <location>
        <begin position="567"/>
        <end position="577"/>
    </location>
</feature>
<reference evidence="13 14" key="1">
    <citation type="journal article" date="2018" name="Nat. Ecol. Evol.">
        <title>Shark genomes provide insights into elasmobranch evolution and the origin of vertebrates.</title>
        <authorList>
            <person name="Hara Y"/>
            <person name="Yamaguchi K"/>
            <person name="Onimaru K"/>
            <person name="Kadota M"/>
            <person name="Koyanagi M"/>
            <person name="Keeley SD"/>
            <person name="Tatsumi K"/>
            <person name="Tanaka K"/>
            <person name="Motone F"/>
            <person name="Kageyama Y"/>
            <person name="Nozu R"/>
            <person name="Adachi N"/>
            <person name="Nishimura O"/>
            <person name="Nakagawa R"/>
            <person name="Tanegashima C"/>
            <person name="Kiyatake I"/>
            <person name="Matsumoto R"/>
            <person name="Murakumo K"/>
            <person name="Nishida K"/>
            <person name="Terakita A"/>
            <person name="Kuratani S"/>
            <person name="Sato K"/>
            <person name="Hyodo S Kuraku.S."/>
        </authorList>
    </citation>
    <scope>NUCLEOTIDE SEQUENCE [LARGE SCALE GENOMIC DNA]</scope>
</reference>
<keyword evidence="9" id="KW-0832">Ubl conjugation</keyword>
<feature type="compositionally biased region" description="Polar residues" evidence="12">
    <location>
        <begin position="1047"/>
        <end position="1059"/>
    </location>
</feature>
<feature type="compositionally biased region" description="Basic and acidic residues" evidence="12">
    <location>
        <begin position="673"/>
        <end position="689"/>
    </location>
</feature>
<feature type="compositionally biased region" description="Basic and acidic residues" evidence="12">
    <location>
        <begin position="959"/>
        <end position="970"/>
    </location>
</feature>
<feature type="compositionally biased region" description="Basic and acidic residues" evidence="12">
    <location>
        <begin position="110"/>
        <end position="124"/>
    </location>
</feature>
<sequence>GMSEGDALESLSADFGLSSAAPISKCSAAISHSAAPQSALKEIPSKASPAASKSDSKGEDPFDLLAGTLPSEAPDDSGPKYTGPEVKESDVNKKKAERVGETEESIPPDYRFKEQPALKGKDKAASFSTGPGVKPEKKGKGPTDDDVLESLSADFDLSSSAPVSKCSAATSHSAVPLSMQKQTPLQASTAASVSAPLKASTAATVSAGKSDAKDEDPFDLLAGTLPSEAPDNSAPKYTGPEVKESNADKKKAERVGETEESIPPEYRFKDQPGSKDKAKGVPSSTGPGARPKVTEKSMTESDVIKSLSADFAHNPPAPISKCSAASSHSAPPLPSQQAPLKAASAASVSASKSSAKDQDPLDLLAGTLPSEAPDNSAPKYTGPAVKESDADKKKAERVGETEESIPPDYRFKEQPDPKDKGKVTSSSTGPGAKSKETEKKMTESDVLDSLSADFVQSSPAPVSKCSAPMSQSAPPPTSLKQAPLKASTSATVSAAKSDAKGEDPFDLLAGTLPSEAPDDSGPKYTGPEVKEADAKKKKAERVGETEESIPPDYRFKEQPDPKDKGKVASSSAGPGAKPSKETDKRMTDDDVLESLSTDFVRSSPAPISKCSAPTSHSAAPLSVQKETPLKASTAAPVSASQTGTKDEDPFDLLAGTLPSEAPDNSAPKYTGPEVKESDAKKKKAERMGETEESIPPDYRFKEQPNLKDKGKGSSSSAGPGAKPKESEKCATEGDALDSLSADFGLSSQAPISKCSAATSHSAVPHDVPKEVPLKASTAASVSASQGDTKGEDPFDLLAETLPSEAPDNSAPKYTGPEVKEADVTKKKAERVGETEGSIPPDYRFKEQPDPKDKGKIASSSTGPGAKPKSMSEDDVLESLSADFVQSSPATISKCSAPTSHCAAPPPSLKQAPVKASKAAPVSASQGGTKGEDPFGMLAETLPSEAPDNSGPKYTGPAVKETDHSKKKPEPVGETEESIPPDYRFIEQPDPKNKGKQTTSSSGPGAKPKATEKLPSEAELIECMASEFDSSTSPSGAPLSKQKEAGHNTKSVSKTASAPKTSDVGPKSPKTKTQPSAKKAHKP</sequence>
<name>A0A401SJG6_CHIPU</name>
<dbReference type="PANTHER" id="PTHR10077:SF0">
    <property type="entry name" value="CALPASTATIN"/>
    <property type="match status" value="1"/>
</dbReference>
<feature type="compositionally biased region" description="Polar residues" evidence="12">
    <location>
        <begin position="883"/>
        <end position="898"/>
    </location>
</feature>
<dbReference type="STRING" id="137246.A0A401SJG6"/>
<feature type="compositionally biased region" description="Low complexity" evidence="12">
    <location>
        <begin position="485"/>
        <end position="496"/>
    </location>
</feature>
<evidence type="ECO:0000256" key="12">
    <source>
        <dbReference type="SAM" id="MobiDB-lite"/>
    </source>
</evidence>
<feature type="compositionally biased region" description="Basic and acidic residues" evidence="12">
    <location>
        <begin position="266"/>
        <end position="279"/>
    </location>
</feature>
<keyword evidence="8" id="KW-0677">Repeat</keyword>
<feature type="compositionally biased region" description="Basic and acidic residues" evidence="12">
    <location>
        <begin position="722"/>
        <end position="731"/>
    </location>
</feature>
<evidence type="ECO:0000256" key="3">
    <source>
        <dbReference type="ARBA" id="ARBA00017619"/>
    </source>
</evidence>
<evidence type="ECO:0000256" key="7">
    <source>
        <dbReference type="ARBA" id="ARBA00022704"/>
    </source>
</evidence>
<evidence type="ECO:0000313" key="13">
    <source>
        <dbReference type="EMBL" id="GCC30569.1"/>
    </source>
</evidence>
<feature type="compositionally biased region" description="Basic and acidic residues" evidence="12">
    <location>
        <begin position="409"/>
        <end position="422"/>
    </location>
</feature>
<feature type="compositionally biased region" description="Basic and acidic residues" evidence="12">
    <location>
        <begin position="85"/>
        <end position="101"/>
    </location>
</feature>
<evidence type="ECO:0000256" key="4">
    <source>
        <dbReference type="ARBA" id="ARBA00022499"/>
    </source>
</evidence>
<feature type="compositionally biased region" description="Basic and acidic residues" evidence="12">
    <location>
        <begin position="817"/>
        <end position="833"/>
    </location>
</feature>
<feature type="compositionally biased region" description="Basic and acidic residues" evidence="12">
    <location>
        <begin position="842"/>
        <end position="855"/>
    </location>
</feature>
<keyword evidence="5" id="KW-0597">Phosphoprotein</keyword>
<keyword evidence="7" id="KW-0789">Thiol protease inhibitor</keyword>
<feature type="compositionally biased region" description="Low complexity" evidence="12">
    <location>
        <begin position="909"/>
        <end position="925"/>
    </location>
</feature>